<comment type="caution">
    <text evidence="1">The sequence shown here is derived from an EMBL/GenBank/DDBJ whole genome shotgun (WGS) entry which is preliminary data.</text>
</comment>
<name>A0A8X6TPS4_NEPPI</name>
<sequence length="91" mass="10350">MRTLILDTDLTYFLPYNLYFQWFQDRTRDLERSIVAHVHNQDPPNRESSLSRATKISLLYSVLKVVRSETVVPPFCNSCSSTSPSPAASIG</sequence>
<dbReference type="EMBL" id="BMAW01063999">
    <property type="protein sequence ID" value="GFT42912.1"/>
    <property type="molecule type" value="Genomic_DNA"/>
</dbReference>
<dbReference type="Proteomes" id="UP000887013">
    <property type="component" value="Unassembled WGS sequence"/>
</dbReference>
<evidence type="ECO:0000313" key="1">
    <source>
        <dbReference type="EMBL" id="GFT42912.1"/>
    </source>
</evidence>
<organism evidence="1 2">
    <name type="scientific">Nephila pilipes</name>
    <name type="common">Giant wood spider</name>
    <name type="synonym">Nephila maculata</name>
    <dbReference type="NCBI Taxonomy" id="299642"/>
    <lineage>
        <taxon>Eukaryota</taxon>
        <taxon>Metazoa</taxon>
        <taxon>Ecdysozoa</taxon>
        <taxon>Arthropoda</taxon>
        <taxon>Chelicerata</taxon>
        <taxon>Arachnida</taxon>
        <taxon>Araneae</taxon>
        <taxon>Araneomorphae</taxon>
        <taxon>Entelegynae</taxon>
        <taxon>Araneoidea</taxon>
        <taxon>Nephilidae</taxon>
        <taxon>Nephila</taxon>
    </lineage>
</organism>
<proteinExistence type="predicted"/>
<protein>
    <submittedName>
        <fullName evidence="1">Uncharacterized protein</fullName>
    </submittedName>
</protein>
<dbReference type="AlphaFoldDB" id="A0A8X6TPS4"/>
<evidence type="ECO:0000313" key="2">
    <source>
        <dbReference type="Proteomes" id="UP000887013"/>
    </source>
</evidence>
<gene>
    <name evidence="1" type="ORF">NPIL_6091</name>
</gene>
<accession>A0A8X6TPS4</accession>
<reference evidence="1" key="1">
    <citation type="submission" date="2020-08" db="EMBL/GenBank/DDBJ databases">
        <title>Multicomponent nature underlies the extraordinary mechanical properties of spider dragline silk.</title>
        <authorList>
            <person name="Kono N."/>
            <person name="Nakamura H."/>
            <person name="Mori M."/>
            <person name="Yoshida Y."/>
            <person name="Ohtoshi R."/>
            <person name="Malay A.D."/>
            <person name="Moran D.A.P."/>
            <person name="Tomita M."/>
            <person name="Numata K."/>
            <person name="Arakawa K."/>
        </authorList>
    </citation>
    <scope>NUCLEOTIDE SEQUENCE</scope>
</reference>
<keyword evidence="2" id="KW-1185">Reference proteome</keyword>